<evidence type="ECO:0000313" key="2">
    <source>
        <dbReference type="EMBL" id="OAE31553.1"/>
    </source>
</evidence>
<dbReference type="GO" id="GO:0006355">
    <property type="term" value="P:regulation of DNA-templated transcription"/>
    <property type="evidence" value="ECO:0007669"/>
    <property type="project" value="InterPro"/>
</dbReference>
<evidence type="ECO:0000256" key="1">
    <source>
        <dbReference type="SAM" id="MobiDB-lite"/>
    </source>
</evidence>
<comment type="caution">
    <text evidence="2">The sequence shown here is derived from an EMBL/GenBank/DDBJ whole genome shotgun (WGS) entry which is preliminary data.</text>
</comment>
<name>A0A176WG00_MARPO</name>
<dbReference type="GO" id="GO:0042644">
    <property type="term" value="C:chloroplast nucleoid"/>
    <property type="evidence" value="ECO:0007669"/>
    <property type="project" value="InterPro"/>
</dbReference>
<gene>
    <name evidence="2" type="ORF">AXG93_3415s1130</name>
</gene>
<evidence type="ECO:0000313" key="3">
    <source>
        <dbReference type="Proteomes" id="UP000077202"/>
    </source>
</evidence>
<organism evidence="2 3">
    <name type="scientific">Marchantia polymorpha subsp. ruderalis</name>
    <dbReference type="NCBI Taxonomy" id="1480154"/>
    <lineage>
        <taxon>Eukaryota</taxon>
        <taxon>Viridiplantae</taxon>
        <taxon>Streptophyta</taxon>
        <taxon>Embryophyta</taxon>
        <taxon>Marchantiophyta</taxon>
        <taxon>Marchantiopsida</taxon>
        <taxon>Marchantiidae</taxon>
        <taxon>Marchantiales</taxon>
        <taxon>Marchantiaceae</taxon>
        <taxon>Marchantia</taxon>
    </lineage>
</organism>
<keyword evidence="3" id="KW-1185">Reference proteome</keyword>
<dbReference type="PANTHER" id="PTHR37262">
    <property type="entry name" value="PROTEIN PEP-RELATED DEVELOPMENT ARRESTED 1, CHLOROPLASTIC"/>
    <property type="match status" value="1"/>
</dbReference>
<protein>
    <submittedName>
        <fullName evidence="2">Uncharacterized protein</fullName>
    </submittedName>
</protein>
<dbReference type="EMBL" id="LVLJ01001012">
    <property type="protein sequence ID" value="OAE31553.1"/>
    <property type="molecule type" value="Genomic_DNA"/>
</dbReference>
<sequence length="458" mass="50433">MGGYCLAAATAARATSMRASPVSCTCSANLKKSSLNGLDFIRLPKCQTIATSAKLGSTSVVEMFKSATMKSQQVLRRFEAKAVFSEAKEGGEKKEKVDYKLYQALMRGGEEVIAMMKEMTELFENICHSTSLLGQSPASAHWCSVSRLVNIKVKAVVELEDIAGMEKEEEEAAVRMAAAGAVGQKLEKLEGSFLMALDWMIEQSEREKDDKKVRLLGIIKETVLAQLSHQFPSQVQVVGTLCTTPDKDARQEILRRCAGGGGTFKTVGGGDIVLPEANLNEIANQADDIVTSMEEKPLLQDRRLLAKLILVREEARSLLSGGILDERNDNKGFKNLPFTEVTFLSTLMGLRPGPLLRLRIENVMRGKDEGQEKAPPPTKESITPRQKFVNFDKKSKAGSDEEDTEPRPVRPGIFLYTVNKVMAGMYETNVAGGVTVQQLEWIHKETLNILQEIAYSTH</sequence>
<dbReference type="InterPro" id="IPR038961">
    <property type="entry name" value="PRDA1"/>
</dbReference>
<reference evidence="2" key="1">
    <citation type="submission" date="2016-03" db="EMBL/GenBank/DDBJ databases">
        <title>Mechanisms controlling the formation of the plant cell surface in tip-growing cells are functionally conserved among land plants.</title>
        <authorList>
            <person name="Honkanen S."/>
            <person name="Jones V.A."/>
            <person name="Morieri G."/>
            <person name="Champion C."/>
            <person name="Hetherington A.J."/>
            <person name="Kelly S."/>
            <person name="Saint-Marcoux D."/>
            <person name="Proust H."/>
            <person name="Prescott H."/>
            <person name="Dolan L."/>
        </authorList>
    </citation>
    <scope>NUCLEOTIDE SEQUENCE [LARGE SCALE GENOMIC DNA]</scope>
    <source>
        <tissue evidence="2">Whole gametophyte</tissue>
    </source>
</reference>
<feature type="compositionally biased region" description="Basic and acidic residues" evidence="1">
    <location>
        <begin position="390"/>
        <end position="399"/>
    </location>
</feature>
<dbReference type="Proteomes" id="UP000077202">
    <property type="component" value="Unassembled WGS sequence"/>
</dbReference>
<feature type="region of interest" description="Disordered" evidence="1">
    <location>
        <begin position="366"/>
        <end position="409"/>
    </location>
</feature>
<dbReference type="AlphaFoldDB" id="A0A176WG00"/>
<dbReference type="PANTHER" id="PTHR37262:SF1">
    <property type="entry name" value="PROTEIN PEP-RELATED DEVELOPMENT ARRESTED 1, CHLOROPLASTIC"/>
    <property type="match status" value="1"/>
</dbReference>
<accession>A0A176WG00</accession>
<proteinExistence type="predicted"/>